<comment type="caution">
    <text evidence="2">The sequence shown here is derived from an EMBL/GenBank/DDBJ whole genome shotgun (WGS) entry which is preliminary data.</text>
</comment>
<dbReference type="RefSeq" id="WP_256620451.1">
    <property type="nucleotide sequence ID" value="NZ_JANIBC010000020.1"/>
</dbReference>
<keyword evidence="3" id="KW-1185">Reference proteome</keyword>
<organism evidence="2 3">
    <name type="scientific">Parvularcula maris</name>
    <dbReference type="NCBI Taxonomy" id="2965077"/>
    <lineage>
        <taxon>Bacteria</taxon>
        <taxon>Pseudomonadati</taxon>
        <taxon>Pseudomonadota</taxon>
        <taxon>Alphaproteobacteria</taxon>
        <taxon>Parvularculales</taxon>
        <taxon>Parvularculaceae</taxon>
        <taxon>Parvularcula</taxon>
    </lineage>
</organism>
<sequence>MSMISRLLFLSLLACASCSLNVERDEIITTYRGEHSGVELTLKLVDDGSYIYEVGSEKISSEWRYDASFAYCNGVAVGLLQFKEFAFSNNYYSNRAGGDSPFDRSGGYRPVCIEKGPLGGLYIVWDEELYITLKEVEKS</sequence>
<name>A0A9X2LBN9_9PROT</name>
<feature type="chain" id="PRO_5040763479" description="Lipoprotein" evidence="1">
    <location>
        <begin position="17"/>
        <end position="139"/>
    </location>
</feature>
<accession>A0A9X2LBN9</accession>
<dbReference type="Proteomes" id="UP001142610">
    <property type="component" value="Unassembled WGS sequence"/>
</dbReference>
<evidence type="ECO:0008006" key="4">
    <source>
        <dbReference type="Google" id="ProtNLM"/>
    </source>
</evidence>
<gene>
    <name evidence="2" type="ORF">NOG11_14140</name>
</gene>
<dbReference type="EMBL" id="JANIBC010000020">
    <property type="protein sequence ID" value="MCQ8186519.1"/>
    <property type="molecule type" value="Genomic_DNA"/>
</dbReference>
<dbReference type="AlphaFoldDB" id="A0A9X2LBN9"/>
<reference evidence="2" key="1">
    <citation type="submission" date="2022-07" db="EMBL/GenBank/DDBJ databases">
        <title>Parvularcula maris sp. nov., an algicidal bacterium isolated from seawater.</title>
        <authorList>
            <person name="Li F."/>
        </authorList>
    </citation>
    <scope>NUCLEOTIDE SEQUENCE</scope>
    <source>
        <strain evidence="2">BGMRC 0090</strain>
    </source>
</reference>
<evidence type="ECO:0000313" key="3">
    <source>
        <dbReference type="Proteomes" id="UP001142610"/>
    </source>
</evidence>
<feature type="signal peptide" evidence="1">
    <location>
        <begin position="1"/>
        <end position="16"/>
    </location>
</feature>
<evidence type="ECO:0000256" key="1">
    <source>
        <dbReference type="SAM" id="SignalP"/>
    </source>
</evidence>
<evidence type="ECO:0000313" key="2">
    <source>
        <dbReference type="EMBL" id="MCQ8186519.1"/>
    </source>
</evidence>
<keyword evidence="1" id="KW-0732">Signal</keyword>
<proteinExistence type="predicted"/>
<protein>
    <recommendedName>
        <fullName evidence="4">Lipoprotein</fullName>
    </recommendedName>
</protein>